<protein>
    <submittedName>
        <fullName evidence="2">Uncharacterized protein</fullName>
    </submittedName>
</protein>
<gene>
    <name evidence="2" type="ORF">LR48_Vigan01g192200</name>
</gene>
<dbReference type="EMBL" id="CM003371">
    <property type="protein sequence ID" value="KOM32366.1"/>
    <property type="molecule type" value="Genomic_DNA"/>
</dbReference>
<reference evidence="3" key="1">
    <citation type="journal article" date="2015" name="Proc. Natl. Acad. Sci. U.S.A.">
        <title>Genome sequencing of adzuki bean (Vigna angularis) provides insight into high starch and low fat accumulation and domestication.</title>
        <authorList>
            <person name="Yang K."/>
            <person name="Tian Z."/>
            <person name="Chen C."/>
            <person name="Luo L."/>
            <person name="Zhao B."/>
            <person name="Wang Z."/>
            <person name="Yu L."/>
            <person name="Li Y."/>
            <person name="Sun Y."/>
            <person name="Li W."/>
            <person name="Chen Y."/>
            <person name="Li Y."/>
            <person name="Zhang Y."/>
            <person name="Ai D."/>
            <person name="Zhao J."/>
            <person name="Shang C."/>
            <person name="Ma Y."/>
            <person name="Wu B."/>
            <person name="Wang M."/>
            <person name="Gao L."/>
            <person name="Sun D."/>
            <person name="Zhang P."/>
            <person name="Guo F."/>
            <person name="Wang W."/>
            <person name="Li Y."/>
            <person name="Wang J."/>
            <person name="Varshney R.K."/>
            <person name="Wang J."/>
            <person name="Ling H.Q."/>
            <person name="Wan P."/>
        </authorList>
    </citation>
    <scope>NUCLEOTIDE SEQUENCE</scope>
    <source>
        <strain evidence="3">cv. Jingnong 6</strain>
    </source>
</reference>
<feature type="region of interest" description="Disordered" evidence="1">
    <location>
        <begin position="121"/>
        <end position="144"/>
    </location>
</feature>
<evidence type="ECO:0000313" key="2">
    <source>
        <dbReference type="EMBL" id="KOM32366.1"/>
    </source>
</evidence>
<evidence type="ECO:0000313" key="3">
    <source>
        <dbReference type="Proteomes" id="UP000053144"/>
    </source>
</evidence>
<proteinExistence type="predicted"/>
<accession>A0A0L9TPF9</accession>
<dbReference type="Proteomes" id="UP000053144">
    <property type="component" value="Chromosome 1"/>
</dbReference>
<organism evidence="2 3">
    <name type="scientific">Phaseolus angularis</name>
    <name type="common">Azuki bean</name>
    <name type="synonym">Vigna angularis</name>
    <dbReference type="NCBI Taxonomy" id="3914"/>
    <lineage>
        <taxon>Eukaryota</taxon>
        <taxon>Viridiplantae</taxon>
        <taxon>Streptophyta</taxon>
        <taxon>Embryophyta</taxon>
        <taxon>Tracheophyta</taxon>
        <taxon>Spermatophyta</taxon>
        <taxon>Magnoliopsida</taxon>
        <taxon>eudicotyledons</taxon>
        <taxon>Gunneridae</taxon>
        <taxon>Pentapetalae</taxon>
        <taxon>rosids</taxon>
        <taxon>fabids</taxon>
        <taxon>Fabales</taxon>
        <taxon>Fabaceae</taxon>
        <taxon>Papilionoideae</taxon>
        <taxon>50 kb inversion clade</taxon>
        <taxon>NPAAA clade</taxon>
        <taxon>indigoferoid/millettioid clade</taxon>
        <taxon>Phaseoleae</taxon>
        <taxon>Vigna</taxon>
    </lineage>
</organism>
<feature type="compositionally biased region" description="Polar residues" evidence="1">
    <location>
        <begin position="222"/>
        <end position="232"/>
    </location>
</feature>
<name>A0A0L9TPF9_PHAAN</name>
<evidence type="ECO:0000256" key="1">
    <source>
        <dbReference type="SAM" id="MobiDB-lite"/>
    </source>
</evidence>
<sequence>MSVVQDDSRPVEPINHQANQLGRAHGLVTNDNSSLKLPMEIKKRREPVRSSPARPVLNKQVTVRSSTAWSASSIYVARPVFKVRPVIKVYPVFGTAWSLLSVGHPQTLYLKYFGAHPARSRPSSLNPSAKLGPWPSHHQPSGHLGRNSASANYFWHQPFDHTLAPTSRPPVASTVRPYDGLRYFIKPSLTSTLSTVRPLYHLTIQPFSINCSAYPCPAGTQPNLASTTQPSDFGSVKHLHIGR</sequence>
<dbReference type="Gramene" id="KOM32366">
    <property type="protein sequence ID" value="KOM32366"/>
    <property type="gene ID" value="LR48_Vigan01g192200"/>
</dbReference>
<dbReference type="AlphaFoldDB" id="A0A0L9TPF9"/>
<feature type="region of interest" description="Disordered" evidence="1">
    <location>
        <begin position="222"/>
        <end position="243"/>
    </location>
</feature>